<dbReference type="FunFam" id="1.20.120.720:FF:000001">
    <property type="entry name" value="Myosin heavy chain, muscle"/>
    <property type="match status" value="1"/>
</dbReference>
<evidence type="ECO:0000256" key="3">
    <source>
        <dbReference type="ARBA" id="ARBA00022840"/>
    </source>
</evidence>
<keyword evidence="5" id="KW-0175">Coiled coil</keyword>
<keyword evidence="3 9" id="KW-0067">ATP-binding</keyword>
<dbReference type="Gene3D" id="1.10.10.820">
    <property type="match status" value="1"/>
</dbReference>
<keyword evidence="6 9" id="KW-0518">Myosin</keyword>
<evidence type="ECO:0000256" key="2">
    <source>
        <dbReference type="ARBA" id="ARBA00022741"/>
    </source>
</evidence>
<dbReference type="Gene3D" id="1.20.5.340">
    <property type="match status" value="5"/>
</dbReference>
<keyword evidence="7 9" id="KW-0505">Motor protein</keyword>
<dbReference type="FunFam" id="1.20.5.340:FF:000007">
    <property type="entry name" value="Myosin heavy chain, non-muscle"/>
    <property type="match status" value="1"/>
</dbReference>
<evidence type="ECO:0000313" key="13">
    <source>
        <dbReference type="Ensembl" id="ENSPNAP00000074901.1"/>
    </source>
</evidence>
<dbReference type="FunFam" id="1.20.58.530:FF:000003">
    <property type="entry name" value="Myosin heavy chain 10"/>
    <property type="match status" value="1"/>
</dbReference>
<reference evidence="13" key="3">
    <citation type="submission" date="2025-09" db="UniProtKB">
        <authorList>
            <consortium name="Ensembl"/>
        </authorList>
    </citation>
    <scope>IDENTIFICATION</scope>
</reference>
<dbReference type="FunFam" id="1.20.5.340:FF:000008">
    <property type="entry name" value="Myosin heavy chain 11"/>
    <property type="match status" value="1"/>
</dbReference>
<dbReference type="GO" id="GO:0005516">
    <property type="term" value="F:calmodulin binding"/>
    <property type="evidence" value="ECO:0007669"/>
    <property type="project" value="UniProtKB-KW"/>
</dbReference>
<dbReference type="Gene3D" id="3.40.850.10">
    <property type="entry name" value="Kinesin motor domain"/>
    <property type="match status" value="1"/>
</dbReference>
<feature type="compositionally biased region" description="Basic and acidic residues" evidence="10">
    <location>
        <begin position="1764"/>
        <end position="1782"/>
    </location>
</feature>
<evidence type="ECO:0008006" key="15">
    <source>
        <dbReference type="Google" id="ProtNLM"/>
    </source>
</evidence>
<dbReference type="Pfam" id="PF01576">
    <property type="entry name" value="Myosin_tail_1"/>
    <property type="match status" value="1"/>
</dbReference>
<dbReference type="InterPro" id="IPR004009">
    <property type="entry name" value="SH3_Myosin"/>
</dbReference>
<feature type="domain" description="Myosin N-terminal SH3-like" evidence="12">
    <location>
        <begin position="31"/>
        <end position="80"/>
    </location>
</feature>
<feature type="domain" description="Myosin motor" evidence="11">
    <location>
        <begin position="84"/>
        <end position="792"/>
    </location>
</feature>
<dbReference type="GO" id="GO:0005524">
    <property type="term" value="F:ATP binding"/>
    <property type="evidence" value="ECO:0007669"/>
    <property type="project" value="UniProtKB-UniRule"/>
</dbReference>
<dbReference type="GO" id="GO:0051015">
    <property type="term" value="F:actin filament binding"/>
    <property type="evidence" value="ECO:0007669"/>
    <property type="project" value="InterPro"/>
</dbReference>
<dbReference type="Proteomes" id="UP001501920">
    <property type="component" value="Chromosome 14"/>
</dbReference>
<dbReference type="InterPro" id="IPR002928">
    <property type="entry name" value="Myosin_tail"/>
</dbReference>
<evidence type="ECO:0000256" key="9">
    <source>
        <dbReference type="PROSITE-ProRule" id="PRU00782"/>
    </source>
</evidence>
<dbReference type="SUPFAM" id="SSF57997">
    <property type="entry name" value="Tropomyosin"/>
    <property type="match status" value="1"/>
</dbReference>
<dbReference type="PROSITE" id="PS50096">
    <property type="entry name" value="IQ"/>
    <property type="match status" value="1"/>
</dbReference>
<dbReference type="GeneTree" id="ENSGT00940000155421"/>
<organism evidence="13 14">
    <name type="scientific">Pygocentrus nattereri</name>
    <name type="common">Red-bellied piranha</name>
    <dbReference type="NCBI Taxonomy" id="42514"/>
    <lineage>
        <taxon>Eukaryota</taxon>
        <taxon>Metazoa</taxon>
        <taxon>Chordata</taxon>
        <taxon>Craniata</taxon>
        <taxon>Vertebrata</taxon>
        <taxon>Euteleostomi</taxon>
        <taxon>Actinopterygii</taxon>
        <taxon>Neopterygii</taxon>
        <taxon>Teleostei</taxon>
        <taxon>Ostariophysi</taxon>
        <taxon>Characiformes</taxon>
        <taxon>Characoidei</taxon>
        <taxon>Pygocentrus</taxon>
    </lineage>
</organism>
<dbReference type="Pfam" id="PF02736">
    <property type="entry name" value="Myosin_N"/>
    <property type="match status" value="1"/>
</dbReference>
<dbReference type="GO" id="GO:0031032">
    <property type="term" value="P:actomyosin structure organization"/>
    <property type="evidence" value="ECO:0007669"/>
    <property type="project" value="TreeGrafter"/>
</dbReference>
<sequence>MSKKSDNDDGSKFLFLDNDFKNTGVAQADWTAKKMVWIPSDKDGFQSASIKEEKGDEVLVELDNGSKITINKDDIQKMNPPKFSKAEDMAALTCLNEASVLHNLRERYFSGLIYTYSGLFCVVVNPYKMLPIYSEKIIEMYKGKKRHEVPPHVYAVTDNAYRNMMQEREDQSILCTGESGAGKTENTKKVIQYLAVVASSHKGKKDTGSGELEKQLLQANPILEAFGNAKTIKNDNSSRFGKFIKINFDMAGYIVGANIETYLLEKSRCIRQAKIERSFHIFYYMVAGAKDKMQEELLLEDFGKYRFLVAGHVQVQGQQDDEMFDETLEAMDVLGFNEEERIGMLKVCSTVLQLGNIEFKKEKNQEQASMPDTTAAQKVCHLQGINVTDFTKAILTPRIKVGREMVQKAQTKEQADFAVEALAKAMYDRLFRWILGRVNKALDKSKRQGASFIGILDIAGFEIFEDNSFEQLCINYTNEKLQQLFNHTMFILEQEEYKREGIEWNFIDFGLDLQPCIELIERPNNPPGILALLDEECWFPKATDVSFVEKLTNTHSSHCKFSKPKNLKDKTFFSIQHYAGKVDYNAHAWLTKNMDPLNDNVTALLNNSTSPFVQDLWKDADRVVGLETMAKMAKSDSSMPSASKSKKGMFRTVGQLYKESLGKLMTTLHNTQPNFVRCIIPNHEKREDTLCNTYIQCISCKSFGTPGQMTFLLICEMKDIIFKFVPHRECIFNFFPRSTKRDLTMGLQGFSDDCMKCSLIKHLDLDPNLYRIGQSKMFFRTGVLAQLEEERDLKLTVIIIAFQAQGRGFLARKAFSKRQQQLTAMKVIQRNCAAYLKLKNWQWWRLFTKVKPLLQVTRQEEEMSQKEEELQKAKEVAQKSETELKEITQKHSQLLEERNALQEKLQTEAELYAEAEEMRIRLEAKKQELEEVLHEMEARLEEEEERSQALQQEKKNMQQQLQEMEACLAEQEDGRQKLQLEKAATDGKIKKLEEDFLIMEDQNNKLHKEKQQLEERLADMSSNLAEEEEKSKNLTKLKAKHESMISELEVRMKKEEKGRQDVEKAKRKLEAEYNDLQDQLAALQAEIAELKAQLAAKEEELQALLARLEQESAQKNNALKKIREMEGLISELQDDLEAERDARAKTEKAKRDLGEELEALKSELEDSLDTTAAQQELRAKREQEVATLKKAMEDEGRSHEAQVQELRQKHTQAVEELGEQLEQSKRAKATLEKAKQALEKEAADLSAELRSVASSKQDVEHKKKKVESQLADLQTRYNDGERQRAELGDRVSKLTLELDSVTALLNEAEGKNIKLSKDVSSLNSQLHDAQELLAEETRQKLNVSARLRQVEEERNGLLEQLEEESEAKRNVERHVSSLNTQLTDAKKKLDEFSSSIELLEESKKRLQRELESVNSEFEEKAAAYDKLDKSKNRLQQELEDILMDLDNQRQLVSNLEKKQRKFDQLLAEEKTISSKFAEERDRAEADAREKESRGLALARALEEIQLSREELERVNKALRTEMEDLISSKDDVGKNVHELEKAKRLLEAHVQEMRTQMDELEDELQAAEDAKLRLEVNMQALKAQFERELQGRDEQGEEKRRQVVKQLRDMEAELEDERKQRNSLAAARKKLEGDVKDLEDQIDALSRSRDEAVKQLRKTQTQMKDTQRELEDARNAHKEVLSNAREAERRAKTVEADIIHLQEEKRRLEARIAHLEEELEEEQGNIESLNERLRRSIQQVDQLTGELQAERGVAQRSESVRQQLERQNRELKTKLQEAEGQAKSKMKASISALEAKLHQLEEQLEQESRERQAAAKNLRQKDKKLKDLTIQMEDERKHAQQYKDQVEKANTRVKQLKRQVEESEEESQRAAAARRKLQRELDEASEANDALSREVSSLKSKLRLFCSEPFL</sequence>
<comment type="similarity">
    <text evidence="1 9">Belongs to the TRAFAC class myosin-kinesin ATPase superfamily. Myosin family.</text>
</comment>
<evidence type="ECO:0000259" key="11">
    <source>
        <dbReference type="PROSITE" id="PS51456"/>
    </source>
</evidence>
<feature type="region of interest" description="Disordered" evidence="10">
    <location>
        <begin position="1162"/>
        <end position="1184"/>
    </location>
</feature>
<feature type="binding site" evidence="9">
    <location>
        <begin position="177"/>
        <end position="184"/>
    </location>
    <ligand>
        <name>ATP</name>
        <dbReference type="ChEBI" id="CHEBI:30616"/>
    </ligand>
</feature>
<dbReference type="InterPro" id="IPR036961">
    <property type="entry name" value="Kinesin_motor_dom_sf"/>
</dbReference>
<dbReference type="SUPFAM" id="SSF52540">
    <property type="entry name" value="P-loop containing nucleoside triphosphate hydrolases"/>
    <property type="match status" value="1"/>
</dbReference>
<evidence type="ECO:0000256" key="6">
    <source>
        <dbReference type="ARBA" id="ARBA00023123"/>
    </source>
</evidence>
<keyword evidence="8 9" id="KW-0009">Actin-binding</keyword>
<dbReference type="CDD" id="cd01377">
    <property type="entry name" value="MYSc_class_II"/>
    <property type="match status" value="1"/>
</dbReference>
<dbReference type="SUPFAM" id="SSF90257">
    <property type="entry name" value="Myosin rod fragments"/>
    <property type="match status" value="5"/>
</dbReference>
<accession>A0AAR2LKP7</accession>
<dbReference type="InterPro" id="IPR027417">
    <property type="entry name" value="P-loop_NTPase"/>
</dbReference>
<dbReference type="GO" id="GO:0032982">
    <property type="term" value="C:myosin filament"/>
    <property type="evidence" value="ECO:0007669"/>
    <property type="project" value="TreeGrafter"/>
</dbReference>
<dbReference type="FunFam" id="2.30.30.360:FF:000001">
    <property type="entry name" value="Myosin heavy chain"/>
    <property type="match status" value="1"/>
</dbReference>
<feature type="region of interest" description="Disordered" evidence="10">
    <location>
        <begin position="1802"/>
        <end position="1822"/>
    </location>
</feature>
<dbReference type="GO" id="GO:0005737">
    <property type="term" value="C:cytoplasm"/>
    <property type="evidence" value="ECO:0007669"/>
    <property type="project" value="TreeGrafter"/>
</dbReference>
<dbReference type="FunFam" id="1.10.10.820:FF:000001">
    <property type="entry name" value="Myosin heavy chain"/>
    <property type="match status" value="1"/>
</dbReference>
<protein>
    <recommendedName>
        <fullName evidence="15">Myosin, heavy chain 11b, smooth muscle</fullName>
    </recommendedName>
</protein>
<feature type="region of interest" description="Disordered" evidence="10">
    <location>
        <begin position="1764"/>
        <end position="1787"/>
    </location>
</feature>
<dbReference type="Gene3D" id="2.30.30.360">
    <property type="entry name" value="Myosin S1 fragment, N-terminal"/>
    <property type="match status" value="1"/>
</dbReference>
<dbReference type="SMART" id="SM00242">
    <property type="entry name" value="MYSc"/>
    <property type="match status" value="1"/>
</dbReference>
<dbReference type="InterPro" id="IPR001609">
    <property type="entry name" value="Myosin_head_motor_dom-like"/>
</dbReference>
<dbReference type="Gene3D" id="1.20.58.530">
    <property type="match status" value="1"/>
</dbReference>
<evidence type="ECO:0000256" key="7">
    <source>
        <dbReference type="ARBA" id="ARBA00023175"/>
    </source>
</evidence>
<evidence type="ECO:0000256" key="1">
    <source>
        <dbReference type="ARBA" id="ARBA00008314"/>
    </source>
</evidence>
<dbReference type="GO" id="GO:0048731">
    <property type="term" value="P:system development"/>
    <property type="evidence" value="ECO:0007669"/>
    <property type="project" value="UniProtKB-ARBA"/>
</dbReference>
<evidence type="ECO:0000259" key="12">
    <source>
        <dbReference type="PROSITE" id="PS51844"/>
    </source>
</evidence>
<dbReference type="PANTHER" id="PTHR45615">
    <property type="entry name" value="MYOSIN HEAVY CHAIN, NON-MUSCLE"/>
    <property type="match status" value="1"/>
</dbReference>
<dbReference type="PROSITE" id="PS51456">
    <property type="entry name" value="MYOSIN_MOTOR"/>
    <property type="match status" value="1"/>
</dbReference>
<keyword evidence="4" id="KW-0112">Calmodulin-binding</keyword>
<dbReference type="Gene3D" id="3.30.70.1590">
    <property type="match status" value="1"/>
</dbReference>
<evidence type="ECO:0000256" key="8">
    <source>
        <dbReference type="ARBA" id="ARBA00023203"/>
    </source>
</evidence>
<dbReference type="Gene3D" id="4.10.270.10">
    <property type="entry name" value="Myosin, subunit A"/>
    <property type="match status" value="1"/>
</dbReference>
<dbReference type="Pfam" id="PF00063">
    <property type="entry name" value="Myosin_head"/>
    <property type="match status" value="1"/>
</dbReference>
<keyword evidence="14" id="KW-1185">Reference proteome</keyword>
<name>A0AAR2LKP7_PYGNA</name>
<dbReference type="FunFam" id="1.20.5.340:FF:000009">
    <property type="entry name" value="myosin-11 isoform X2"/>
    <property type="match status" value="1"/>
</dbReference>
<comment type="caution">
    <text evidence="9">Lacks conserved residue(s) required for the propagation of feature annotation.</text>
</comment>
<dbReference type="Gene3D" id="1.10.287.1490">
    <property type="match status" value="1"/>
</dbReference>
<dbReference type="GO" id="GO:0016460">
    <property type="term" value="C:myosin II complex"/>
    <property type="evidence" value="ECO:0007669"/>
    <property type="project" value="TreeGrafter"/>
</dbReference>
<feature type="region of interest" description="Disordered" evidence="10">
    <location>
        <begin position="1834"/>
        <end position="1896"/>
    </location>
</feature>
<dbReference type="FunFam" id="3.40.850.10:FF:000101">
    <property type="entry name" value="Slow myosin heavy chain 2"/>
    <property type="match status" value="1"/>
</dbReference>
<evidence type="ECO:0000256" key="4">
    <source>
        <dbReference type="ARBA" id="ARBA00022860"/>
    </source>
</evidence>
<dbReference type="PANTHER" id="PTHR45615:SF23">
    <property type="entry name" value="MYOSIN-11"/>
    <property type="match status" value="1"/>
</dbReference>
<reference evidence="13" key="2">
    <citation type="submission" date="2025-08" db="UniProtKB">
        <authorList>
            <consortium name="Ensembl"/>
        </authorList>
    </citation>
    <scope>IDENTIFICATION</scope>
</reference>
<proteinExistence type="inferred from homology"/>
<evidence type="ECO:0000256" key="5">
    <source>
        <dbReference type="ARBA" id="ARBA00023054"/>
    </source>
</evidence>
<reference evidence="13 14" key="1">
    <citation type="submission" date="2020-10" db="EMBL/GenBank/DDBJ databases">
        <title>Pygocentrus nattereri (red-bellied piranha) genome, fPygNat1, primary haplotype.</title>
        <authorList>
            <person name="Myers G."/>
            <person name="Meyer A."/>
            <person name="Karagic N."/>
            <person name="Pippel M."/>
            <person name="Winkler S."/>
            <person name="Tracey A."/>
            <person name="Wood J."/>
            <person name="Formenti G."/>
            <person name="Howe K."/>
            <person name="Fedrigo O."/>
            <person name="Jarvis E.D."/>
        </authorList>
    </citation>
    <scope>NUCLEOTIDE SEQUENCE [LARGE SCALE GENOMIC DNA]</scope>
</reference>
<dbReference type="Gene3D" id="6.10.250.2420">
    <property type="match status" value="1"/>
</dbReference>
<dbReference type="GO" id="GO:0000146">
    <property type="term" value="F:microfilament motor activity"/>
    <property type="evidence" value="ECO:0007669"/>
    <property type="project" value="TreeGrafter"/>
</dbReference>
<keyword evidence="2 9" id="KW-0547">Nucleotide-binding</keyword>
<dbReference type="Ensembl" id="ENSPNAT00000087521.1">
    <property type="protein sequence ID" value="ENSPNAP00000074901.1"/>
    <property type="gene ID" value="ENSPNAG00000013336.2"/>
</dbReference>
<dbReference type="InterPro" id="IPR008989">
    <property type="entry name" value="Myosin_S1_N"/>
</dbReference>
<evidence type="ECO:0000256" key="10">
    <source>
        <dbReference type="SAM" id="MobiDB-lite"/>
    </source>
</evidence>
<dbReference type="PROSITE" id="PS51844">
    <property type="entry name" value="SH3_LIKE"/>
    <property type="match status" value="1"/>
</dbReference>
<evidence type="ECO:0000313" key="14">
    <source>
        <dbReference type="Proteomes" id="UP001501920"/>
    </source>
</evidence>
<dbReference type="Gene3D" id="1.20.120.720">
    <property type="entry name" value="Myosin VI head, motor domain, U50 subdomain"/>
    <property type="match status" value="1"/>
</dbReference>
<feature type="compositionally biased region" description="Basic and acidic residues" evidence="10">
    <location>
        <begin position="1802"/>
        <end position="1813"/>
    </location>
</feature>
<dbReference type="PRINTS" id="PR00193">
    <property type="entry name" value="MYOSINHEAVY"/>
</dbReference>